<evidence type="ECO:0000256" key="1">
    <source>
        <dbReference type="SAM" id="Phobius"/>
    </source>
</evidence>
<proteinExistence type="predicted"/>
<keyword evidence="1" id="KW-0472">Membrane</keyword>
<gene>
    <name evidence="2" type="ORF">CR513_25476</name>
</gene>
<dbReference type="STRING" id="157652.A0A371GPE3"/>
<dbReference type="PANTHER" id="PTHR36044:SF1">
    <property type="entry name" value="HEME BINDING PROTEIN"/>
    <property type="match status" value="1"/>
</dbReference>
<dbReference type="PANTHER" id="PTHR36044">
    <property type="entry name" value="HEME BINDING PROTEIN"/>
    <property type="match status" value="1"/>
</dbReference>
<feature type="non-terminal residue" evidence="2">
    <location>
        <position position="129"/>
    </location>
</feature>
<accession>A0A371GPE3</accession>
<feature type="transmembrane region" description="Helical" evidence="1">
    <location>
        <begin position="100"/>
        <end position="120"/>
    </location>
</feature>
<dbReference type="AlphaFoldDB" id="A0A371GPE3"/>
<feature type="transmembrane region" description="Helical" evidence="1">
    <location>
        <begin position="67"/>
        <end position="88"/>
    </location>
</feature>
<keyword evidence="1" id="KW-0812">Transmembrane</keyword>
<dbReference type="EMBL" id="QJKJ01004875">
    <property type="protein sequence ID" value="RDX92390.1"/>
    <property type="molecule type" value="Genomic_DNA"/>
</dbReference>
<dbReference type="Proteomes" id="UP000257109">
    <property type="component" value="Unassembled WGS sequence"/>
</dbReference>
<comment type="caution">
    <text evidence="2">The sequence shown here is derived from an EMBL/GenBank/DDBJ whole genome shotgun (WGS) entry which is preliminary data.</text>
</comment>
<keyword evidence="1" id="KW-1133">Transmembrane helix</keyword>
<sequence length="129" mass="13926">MDHLQQDVQFTIGGSSKMSVAFWYPVDGQPWHGSGHYSVNCDWVPIDISVGSSLSGKSLDTASSSSWNVASAFSVVLSVAALCVSVFVSYRCQKSINSLSALWSSVLFGLVVAIAVRFAFQFSAFVQFK</sequence>
<dbReference type="OrthoDB" id="2012588at2759"/>
<evidence type="ECO:0000313" key="2">
    <source>
        <dbReference type="EMBL" id="RDX92390.1"/>
    </source>
</evidence>
<organism evidence="2 3">
    <name type="scientific">Mucuna pruriens</name>
    <name type="common">Velvet bean</name>
    <name type="synonym">Dolichos pruriens</name>
    <dbReference type="NCBI Taxonomy" id="157652"/>
    <lineage>
        <taxon>Eukaryota</taxon>
        <taxon>Viridiplantae</taxon>
        <taxon>Streptophyta</taxon>
        <taxon>Embryophyta</taxon>
        <taxon>Tracheophyta</taxon>
        <taxon>Spermatophyta</taxon>
        <taxon>Magnoliopsida</taxon>
        <taxon>eudicotyledons</taxon>
        <taxon>Gunneridae</taxon>
        <taxon>Pentapetalae</taxon>
        <taxon>rosids</taxon>
        <taxon>fabids</taxon>
        <taxon>Fabales</taxon>
        <taxon>Fabaceae</taxon>
        <taxon>Papilionoideae</taxon>
        <taxon>50 kb inversion clade</taxon>
        <taxon>NPAAA clade</taxon>
        <taxon>indigoferoid/millettioid clade</taxon>
        <taxon>Phaseoleae</taxon>
        <taxon>Mucuna</taxon>
    </lineage>
</organism>
<reference evidence="2" key="1">
    <citation type="submission" date="2018-05" db="EMBL/GenBank/DDBJ databases">
        <title>Draft genome of Mucuna pruriens seed.</title>
        <authorList>
            <person name="Nnadi N.E."/>
            <person name="Vos R."/>
            <person name="Hasami M.H."/>
            <person name="Devisetty U.K."/>
            <person name="Aguiy J.C."/>
        </authorList>
    </citation>
    <scope>NUCLEOTIDE SEQUENCE [LARGE SCALE GENOMIC DNA]</scope>
    <source>
        <strain evidence="2">JCA_2017</strain>
    </source>
</reference>
<name>A0A371GPE3_MUCPR</name>
<protein>
    <submittedName>
        <fullName evidence="2">Uncharacterized protein</fullName>
    </submittedName>
</protein>
<keyword evidence="3" id="KW-1185">Reference proteome</keyword>
<evidence type="ECO:0000313" key="3">
    <source>
        <dbReference type="Proteomes" id="UP000257109"/>
    </source>
</evidence>